<sequence>MKTCIKCGNEKELEEFGKRKNGDKITFRKECKKCLSLYQAKIRHVRRLKNSEEKICKISEKRCSKCKEVKEVDCFIKNTNNYDGFNHYCKECAAEEQKEIRKRRKEINILYTKEDFNKICSNCRETKNSNLFSKNIHNVDGYCHSCKECVSKKRRTPEEKAKNALYTRERRSGDVTLNLKSKISCSINKALKKLNLSKDSPTWSKLPYTPLQLKEHLESLWDSWMNWDNYGKYDLNIRTWHIDHIIPQSKLLYDSMEHPNFKKCWSLSNLQPLDAKENIKKSNKLVDNNIKPLQHTKKEK</sequence>
<comment type="caution">
    <text evidence="1">The sequence shown here is derived from an EMBL/GenBank/DDBJ whole genome shotgun (WGS) entry which is preliminary data.</text>
</comment>
<protein>
    <submittedName>
        <fullName evidence="1">Uncharacterized protein</fullName>
    </submittedName>
</protein>
<name>A0A0G0M521_9BACT</name>
<evidence type="ECO:0000313" key="1">
    <source>
        <dbReference type="EMBL" id="KKQ98367.1"/>
    </source>
</evidence>
<reference evidence="1 2" key="1">
    <citation type="journal article" date="2015" name="Nature">
        <title>rRNA introns, odd ribosomes, and small enigmatic genomes across a large radiation of phyla.</title>
        <authorList>
            <person name="Brown C.T."/>
            <person name="Hug L.A."/>
            <person name="Thomas B.C."/>
            <person name="Sharon I."/>
            <person name="Castelle C.J."/>
            <person name="Singh A."/>
            <person name="Wilkins M.J."/>
            <person name="Williams K.H."/>
            <person name="Banfield J.F."/>
        </authorList>
    </citation>
    <scope>NUCLEOTIDE SEQUENCE [LARGE SCALE GENOMIC DNA]</scope>
</reference>
<accession>A0A0G0M521</accession>
<evidence type="ECO:0000313" key="2">
    <source>
        <dbReference type="Proteomes" id="UP000033881"/>
    </source>
</evidence>
<proteinExistence type="predicted"/>
<gene>
    <name evidence="1" type="ORF">UT24_C0038G0014</name>
</gene>
<dbReference type="EMBL" id="LBWB01000038">
    <property type="protein sequence ID" value="KKQ98367.1"/>
    <property type="molecule type" value="Genomic_DNA"/>
</dbReference>
<dbReference type="STRING" id="1618574.UT24_C0038G0014"/>
<dbReference type="Proteomes" id="UP000033881">
    <property type="component" value="Unassembled WGS sequence"/>
</dbReference>
<organism evidence="1 2">
    <name type="scientific">Candidatus Woesebacteria bacterium GW2011_GWB1_39_12</name>
    <dbReference type="NCBI Taxonomy" id="1618574"/>
    <lineage>
        <taxon>Bacteria</taxon>
        <taxon>Candidatus Woeseibacteriota</taxon>
    </lineage>
</organism>
<dbReference type="AlphaFoldDB" id="A0A0G0M521"/>